<dbReference type="EMBL" id="BK002259">
    <property type="protein sequence ID" value="DAA03102.1"/>
    <property type="molecule type" value="Genomic_DNA"/>
</dbReference>
<gene>
    <name evidence="1" type="ORF">HDC11347</name>
</gene>
<name>Q6IKV7_DROME</name>
<evidence type="ECO:0000313" key="1">
    <source>
        <dbReference type="EMBL" id="DAA03102.1"/>
    </source>
</evidence>
<sequence>MDYVLKSICANNIYTVNIAGRGLQGPMAPEGFRAVVGKSPPIAIPCGMGISKFRMQAVGAAWTRNGRGQVAAGCLAKKGDNAKNCAIDWREGRGEKPRKWDTDVAGCGDWIWIPAIC</sequence>
<protein>
    <submittedName>
        <fullName evidence="1">HDC11347</fullName>
    </submittedName>
</protein>
<dbReference type="AlphaFoldDB" id="Q6IKV7"/>
<proteinExistence type="predicted"/>
<organism evidence="1">
    <name type="scientific">Drosophila melanogaster</name>
    <name type="common">Fruit fly</name>
    <dbReference type="NCBI Taxonomy" id="7227"/>
    <lineage>
        <taxon>Eukaryota</taxon>
        <taxon>Metazoa</taxon>
        <taxon>Ecdysozoa</taxon>
        <taxon>Arthropoda</taxon>
        <taxon>Hexapoda</taxon>
        <taxon>Insecta</taxon>
        <taxon>Pterygota</taxon>
        <taxon>Neoptera</taxon>
        <taxon>Endopterygota</taxon>
        <taxon>Diptera</taxon>
        <taxon>Brachycera</taxon>
        <taxon>Muscomorpha</taxon>
        <taxon>Ephydroidea</taxon>
        <taxon>Drosophilidae</taxon>
        <taxon>Drosophila</taxon>
        <taxon>Sophophora</taxon>
    </lineage>
</organism>
<accession>Q6IKV7</accession>
<reference evidence="1" key="1">
    <citation type="journal article" date="2003" name="Genome Biol.">
        <title>An integrated gene annotation and transcriptional profiling approach towards the full gene content of the Drosophila genome.</title>
        <authorList>
            <person name="Hild M."/>
            <person name="Beckmann B."/>
            <person name="Haas S.A."/>
            <person name="Koch B."/>
            <person name="Solovyev V."/>
            <person name="Busold C."/>
            <person name="Fellenberg K."/>
            <person name="Boutros M."/>
            <person name="Vingron M."/>
            <person name="Sauer F."/>
            <person name="Hoheisel J.D."/>
            <person name="Paro R."/>
        </authorList>
    </citation>
    <scope>NUCLEOTIDE SEQUENCE</scope>
</reference>